<keyword evidence="2 8" id="KW-0436">Ligase</keyword>
<feature type="domain" description="AMP-binding enzyme C-terminal" evidence="7">
    <location>
        <begin position="421"/>
        <end position="496"/>
    </location>
</feature>
<comment type="similarity">
    <text evidence="1">Belongs to the ATP-dependent AMP-binding enzyme family.</text>
</comment>
<comment type="caution">
    <text evidence="8">The sequence shown here is derived from an EMBL/GenBank/DDBJ whole genome shotgun (WGS) entry which is preliminary data.</text>
</comment>
<protein>
    <recommendedName>
        <fullName evidence="5">3-methylmercaptopropionyl-CoA ligase</fullName>
        <ecNumber evidence="4">6.2.1.44</ecNumber>
    </recommendedName>
</protein>
<evidence type="ECO:0000256" key="4">
    <source>
        <dbReference type="ARBA" id="ARBA00066616"/>
    </source>
</evidence>
<evidence type="ECO:0000256" key="2">
    <source>
        <dbReference type="ARBA" id="ARBA00022598"/>
    </source>
</evidence>
<dbReference type="FunFam" id="3.30.300.30:FF:000008">
    <property type="entry name" value="2,3-dihydroxybenzoate-AMP ligase"/>
    <property type="match status" value="1"/>
</dbReference>
<feature type="domain" description="AMP-dependent synthetase/ligase" evidence="6">
    <location>
        <begin position="17"/>
        <end position="370"/>
    </location>
</feature>
<organism evidence="8 9">
    <name type="scientific">Govanella unica</name>
    <dbReference type="NCBI Taxonomy" id="2975056"/>
    <lineage>
        <taxon>Bacteria</taxon>
        <taxon>Pseudomonadati</taxon>
        <taxon>Pseudomonadota</taxon>
        <taxon>Alphaproteobacteria</taxon>
        <taxon>Emcibacterales</taxon>
        <taxon>Govanellaceae</taxon>
        <taxon>Govanella</taxon>
    </lineage>
</organism>
<dbReference type="GO" id="GO:0016878">
    <property type="term" value="F:acid-thiol ligase activity"/>
    <property type="evidence" value="ECO:0007669"/>
    <property type="project" value="UniProtKB-ARBA"/>
</dbReference>
<dbReference type="Pfam" id="PF13193">
    <property type="entry name" value="AMP-binding_C"/>
    <property type="match status" value="1"/>
</dbReference>
<name>A0A9X3TZ22_9PROT</name>
<dbReference type="Proteomes" id="UP001141619">
    <property type="component" value="Unassembled WGS sequence"/>
</dbReference>
<dbReference type="InterPro" id="IPR020845">
    <property type="entry name" value="AMP-binding_CS"/>
</dbReference>
<dbReference type="SUPFAM" id="SSF56801">
    <property type="entry name" value="Acetyl-CoA synthetase-like"/>
    <property type="match status" value="1"/>
</dbReference>
<proteinExistence type="inferred from homology"/>
<dbReference type="InterPro" id="IPR042099">
    <property type="entry name" value="ANL_N_sf"/>
</dbReference>
<dbReference type="Pfam" id="PF00501">
    <property type="entry name" value="AMP-binding"/>
    <property type="match status" value="1"/>
</dbReference>
<dbReference type="InterPro" id="IPR025110">
    <property type="entry name" value="AMP-bd_C"/>
</dbReference>
<dbReference type="PANTHER" id="PTHR43767">
    <property type="entry name" value="LONG-CHAIN-FATTY-ACID--COA LIGASE"/>
    <property type="match status" value="1"/>
</dbReference>
<evidence type="ECO:0000259" key="6">
    <source>
        <dbReference type="Pfam" id="PF00501"/>
    </source>
</evidence>
<dbReference type="Gene3D" id="3.40.50.12780">
    <property type="entry name" value="N-terminal domain of ligase-like"/>
    <property type="match status" value="1"/>
</dbReference>
<dbReference type="PANTHER" id="PTHR43767:SF1">
    <property type="entry name" value="NONRIBOSOMAL PEPTIDE SYNTHASE PES1 (EUROFUNG)-RELATED"/>
    <property type="match status" value="1"/>
</dbReference>
<dbReference type="Gene3D" id="3.30.300.30">
    <property type="match status" value="1"/>
</dbReference>
<dbReference type="PROSITE" id="PS00455">
    <property type="entry name" value="AMP_BINDING"/>
    <property type="match status" value="1"/>
</dbReference>
<sequence length="513" mass="56041">MELPIGFNHLTITGGIRDAARRDPSKVALRISDRSVTYDALIRRFNQVANLVREGLGLQLGDHAMVISHNCIEFIELICGLSDAGVVVATPNPHLSEREIALIVADSAPRVIFVDERSAALLASSDIAGRRVIIIGKDYEHSLSTCSEQFEPSGITEWMPFSIPYTSGTTGQPKGVLLPHRSRCLTYFAMASEYGCYGPDDHFLAIAPFCHGAGLAFALSSIFFGGTCTIMAKFDPAEVIAALHTGDITGTFMVPTHFHKIFSLPEDLLNRHRGHGLISIISNAAPLPQATKLLIVDYFGEGILHETYGATETGIVTNLRPADQLRKPNCVGTPFPCTQIELRDENGRPVPAGEVGELFSRSPYLFNGYLNRPEETAEVIQAGGWASVGDMARCDTDGYYYIVDRKKDMVISGGLNIYPREIETVIERLAGIDEVSVVGRPDPEWGETLVAFIVSTSDTPPNAETVIATCQAELANYKVPRMVHYIDRLPRNTGGKILKRELRNLAQKLAAEA</sequence>
<evidence type="ECO:0000313" key="9">
    <source>
        <dbReference type="Proteomes" id="UP001141619"/>
    </source>
</evidence>
<evidence type="ECO:0000256" key="3">
    <source>
        <dbReference type="ARBA" id="ARBA00051915"/>
    </source>
</evidence>
<dbReference type="InterPro" id="IPR050237">
    <property type="entry name" value="ATP-dep_AMP-bd_enzyme"/>
</dbReference>
<evidence type="ECO:0000313" key="8">
    <source>
        <dbReference type="EMBL" id="MDA5194428.1"/>
    </source>
</evidence>
<gene>
    <name evidence="8" type="ORF">NYP16_10740</name>
</gene>
<reference evidence="8" key="1">
    <citation type="submission" date="2022-08" db="EMBL/GenBank/DDBJ databases">
        <authorList>
            <person name="Vandamme P."/>
            <person name="Hettiarachchi A."/>
            <person name="Peeters C."/>
            <person name="Cnockaert M."/>
            <person name="Carlier A."/>
        </authorList>
    </citation>
    <scope>NUCLEOTIDE SEQUENCE</scope>
    <source>
        <strain evidence="8">LMG 31809</strain>
    </source>
</reference>
<accession>A0A9X3TZ22</accession>
<evidence type="ECO:0000256" key="5">
    <source>
        <dbReference type="ARBA" id="ARBA00067668"/>
    </source>
</evidence>
<comment type="catalytic activity">
    <reaction evidence="3">
        <text>3-(methylsulfanyl)propanoate + ATP + CoA = 3-(methylsulfanyl)propanoyl-CoA + AMP + diphosphate</text>
        <dbReference type="Rhea" id="RHEA:43052"/>
        <dbReference type="ChEBI" id="CHEBI:30616"/>
        <dbReference type="ChEBI" id="CHEBI:33019"/>
        <dbReference type="ChEBI" id="CHEBI:49016"/>
        <dbReference type="ChEBI" id="CHEBI:57287"/>
        <dbReference type="ChEBI" id="CHEBI:82815"/>
        <dbReference type="ChEBI" id="CHEBI:456215"/>
        <dbReference type="EC" id="6.2.1.44"/>
    </reaction>
    <physiologicalReaction direction="left-to-right" evidence="3">
        <dbReference type="Rhea" id="RHEA:43053"/>
    </physiologicalReaction>
</comment>
<evidence type="ECO:0000256" key="1">
    <source>
        <dbReference type="ARBA" id="ARBA00006432"/>
    </source>
</evidence>
<dbReference type="EC" id="6.2.1.44" evidence="4"/>
<dbReference type="AlphaFoldDB" id="A0A9X3TZ22"/>
<dbReference type="InterPro" id="IPR000873">
    <property type="entry name" value="AMP-dep_synth/lig_dom"/>
</dbReference>
<reference evidence="8" key="2">
    <citation type="journal article" date="2023" name="Syst. Appl. Microbiol.">
        <title>Govania unica gen. nov., sp. nov., a rare biosphere bacterium that represents a novel family in the class Alphaproteobacteria.</title>
        <authorList>
            <person name="Vandamme P."/>
            <person name="Peeters C."/>
            <person name="Hettiarachchi A."/>
            <person name="Cnockaert M."/>
            <person name="Carlier A."/>
        </authorList>
    </citation>
    <scope>NUCLEOTIDE SEQUENCE</scope>
    <source>
        <strain evidence="8">LMG 31809</strain>
    </source>
</reference>
<evidence type="ECO:0000259" key="7">
    <source>
        <dbReference type="Pfam" id="PF13193"/>
    </source>
</evidence>
<dbReference type="RefSeq" id="WP_274944131.1">
    <property type="nucleotide sequence ID" value="NZ_JANWOI010000003.1"/>
</dbReference>
<keyword evidence="9" id="KW-1185">Reference proteome</keyword>
<dbReference type="EMBL" id="JANWOI010000003">
    <property type="protein sequence ID" value="MDA5194428.1"/>
    <property type="molecule type" value="Genomic_DNA"/>
</dbReference>
<dbReference type="InterPro" id="IPR045851">
    <property type="entry name" value="AMP-bd_C_sf"/>
</dbReference>